<organism evidence="8 9">
    <name type="scientific">Candidatus Roizmanbacteria bacterium CG10_big_fil_rev_8_21_14_0_10_39_6</name>
    <dbReference type="NCBI Taxonomy" id="1974853"/>
    <lineage>
        <taxon>Bacteria</taxon>
        <taxon>Candidatus Roizmaniibacteriota</taxon>
    </lineage>
</organism>
<evidence type="ECO:0000256" key="4">
    <source>
        <dbReference type="ARBA" id="ARBA00022984"/>
    </source>
</evidence>
<dbReference type="PROSITE" id="PS51191">
    <property type="entry name" value="FEMABX"/>
    <property type="match status" value="1"/>
</dbReference>
<dbReference type="InterPro" id="IPR038740">
    <property type="entry name" value="BioF2-like_GNAT_dom"/>
</dbReference>
<comment type="caution">
    <text evidence="8">The sequence shown here is derived from an EMBL/GenBank/DDBJ whole genome shotgun (WGS) entry which is preliminary data.</text>
</comment>
<accession>A0A2M8KSD6</accession>
<dbReference type="Pfam" id="PF13480">
    <property type="entry name" value="Acetyltransf_6"/>
    <property type="match status" value="1"/>
</dbReference>
<evidence type="ECO:0000256" key="1">
    <source>
        <dbReference type="ARBA" id="ARBA00009943"/>
    </source>
</evidence>
<gene>
    <name evidence="8" type="ORF">COU88_03025</name>
</gene>
<reference evidence="9" key="1">
    <citation type="submission" date="2017-09" db="EMBL/GenBank/DDBJ databases">
        <title>Depth-based differentiation of microbial function through sediment-hosted aquifers and enrichment of novel symbionts in the deep terrestrial subsurface.</title>
        <authorList>
            <person name="Probst A.J."/>
            <person name="Ladd B."/>
            <person name="Jarett J.K."/>
            <person name="Geller-Mcgrath D.E."/>
            <person name="Sieber C.M.K."/>
            <person name="Emerson J.B."/>
            <person name="Anantharaman K."/>
            <person name="Thomas B.C."/>
            <person name="Malmstrom R."/>
            <person name="Stieglmeier M."/>
            <person name="Klingl A."/>
            <person name="Woyke T."/>
            <person name="Ryan C.M."/>
            <person name="Banfield J.F."/>
        </authorList>
    </citation>
    <scope>NUCLEOTIDE SEQUENCE [LARGE SCALE GENOMIC DNA]</scope>
</reference>
<dbReference type="GO" id="GO:0071555">
    <property type="term" value="P:cell wall organization"/>
    <property type="evidence" value="ECO:0007669"/>
    <property type="project" value="UniProtKB-KW"/>
</dbReference>
<dbReference type="GO" id="GO:0009252">
    <property type="term" value="P:peptidoglycan biosynthetic process"/>
    <property type="evidence" value="ECO:0007669"/>
    <property type="project" value="UniProtKB-KW"/>
</dbReference>
<comment type="similarity">
    <text evidence="1">Belongs to the FemABX family.</text>
</comment>
<feature type="non-terminal residue" evidence="8">
    <location>
        <position position="1"/>
    </location>
</feature>
<dbReference type="InterPro" id="IPR050644">
    <property type="entry name" value="PG_Glycine_Bridge_Synth"/>
</dbReference>
<name>A0A2M8KSD6_9BACT</name>
<sequence>AYLARSVWPSEAELNVIIPVLKTYNAIALKLEPDMYIEQSGEYHIPLLYRHWNNNGLEFVRSNASIFGKHTFLVDLTPSEEEILRRMKQKTRYNIRIAQKHDVVVKDLSSSKEGFDTFFSLYQDTQHRQKYLGHGKDYHRAVWDGMKEKYSKLFVAFYKGLPLAAYHIMYSDTRAFYVYGGTSSEQKQVMASNLLMWEVIRDAKKQGKRYFDMWGALPENYDPKDPWSGFHRFKEGYGGRHMTYMPTIDVVMDKLWYSLFSLAWPIRNKLLELKSILTTSHV</sequence>
<keyword evidence="2" id="KW-0808">Transferase</keyword>
<keyword evidence="6" id="KW-0961">Cell wall biogenesis/degradation</keyword>
<evidence type="ECO:0000313" key="9">
    <source>
        <dbReference type="Proteomes" id="UP000229554"/>
    </source>
</evidence>
<proteinExistence type="inferred from homology"/>
<keyword evidence="4" id="KW-0573">Peptidoglycan synthesis</keyword>
<dbReference type="GO" id="GO:0008360">
    <property type="term" value="P:regulation of cell shape"/>
    <property type="evidence" value="ECO:0007669"/>
    <property type="project" value="UniProtKB-KW"/>
</dbReference>
<keyword evidence="5" id="KW-0012">Acyltransferase</keyword>
<dbReference type="InterPro" id="IPR003447">
    <property type="entry name" value="FEMABX"/>
</dbReference>
<keyword evidence="3" id="KW-0133">Cell shape</keyword>
<dbReference type="PANTHER" id="PTHR36174:SF1">
    <property type="entry name" value="LIPID II:GLYCINE GLYCYLTRANSFERASE"/>
    <property type="match status" value="1"/>
</dbReference>
<dbReference type="Gene3D" id="3.40.630.30">
    <property type="match status" value="1"/>
</dbReference>
<dbReference type="EMBL" id="PFED01000124">
    <property type="protein sequence ID" value="PJE62799.1"/>
    <property type="molecule type" value="Genomic_DNA"/>
</dbReference>
<evidence type="ECO:0000256" key="3">
    <source>
        <dbReference type="ARBA" id="ARBA00022960"/>
    </source>
</evidence>
<evidence type="ECO:0000256" key="6">
    <source>
        <dbReference type="ARBA" id="ARBA00023316"/>
    </source>
</evidence>
<evidence type="ECO:0000259" key="7">
    <source>
        <dbReference type="Pfam" id="PF13480"/>
    </source>
</evidence>
<dbReference type="AlphaFoldDB" id="A0A2M8KSD6"/>
<dbReference type="Proteomes" id="UP000229554">
    <property type="component" value="Unassembled WGS sequence"/>
</dbReference>
<evidence type="ECO:0000256" key="2">
    <source>
        <dbReference type="ARBA" id="ARBA00022679"/>
    </source>
</evidence>
<dbReference type="PANTHER" id="PTHR36174">
    <property type="entry name" value="LIPID II:GLYCINE GLYCYLTRANSFERASE"/>
    <property type="match status" value="1"/>
</dbReference>
<dbReference type="GO" id="GO:0016755">
    <property type="term" value="F:aminoacyltransferase activity"/>
    <property type="evidence" value="ECO:0007669"/>
    <property type="project" value="InterPro"/>
</dbReference>
<feature type="domain" description="BioF2-like acetyltransferase" evidence="7">
    <location>
        <begin position="86"/>
        <end position="215"/>
    </location>
</feature>
<dbReference type="SUPFAM" id="SSF55729">
    <property type="entry name" value="Acyl-CoA N-acyltransferases (Nat)"/>
    <property type="match status" value="1"/>
</dbReference>
<protein>
    <recommendedName>
        <fullName evidence="7">BioF2-like acetyltransferase domain-containing protein</fullName>
    </recommendedName>
</protein>
<dbReference type="InterPro" id="IPR016181">
    <property type="entry name" value="Acyl_CoA_acyltransferase"/>
</dbReference>
<evidence type="ECO:0000256" key="5">
    <source>
        <dbReference type="ARBA" id="ARBA00023315"/>
    </source>
</evidence>
<evidence type="ECO:0000313" key="8">
    <source>
        <dbReference type="EMBL" id="PJE62799.1"/>
    </source>
</evidence>